<sequence length="193" mass="21739">MTLTSTEFIDQAMRDPVNAALMSRLPGLGLQQGFLTAGSLFQATWNHLSDKPPGWGVKDYDVFYFDDSDLSWNAEDAVIRRVHEAVADLGVSVEVKNQARVHLWYEKRFHSPYPRLRCSRDGIDRYLIACTRVGIDLASGTLYAPDGLGDLAAGILRMNPLLPMRELFLRKAGDYQARWPWLQVVVPESVQAD</sequence>
<dbReference type="PANTHER" id="PTHR39166:SF1">
    <property type="entry name" value="BLL1166 PROTEIN"/>
    <property type="match status" value="1"/>
</dbReference>
<dbReference type="InterPro" id="IPR009267">
    <property type="entry name" value="NTP_transf_6"/>
</dbReference>
<evidence type="ECO:0000313" key="2">
    <source>
        <dbReference type="Proteomes" id="UP000267418"/>
    </source>
</evidence>
<protein>
    <submittedName>
        <fullName evidence="1">Nucleotidyltransferase family protein</fullName>
    </submittedName>
</protein>
<keyword evidence="2" id="KW-1185">Reference proteome</keyword>
<comment type="caution">
    <text evidence="1">The sequence shown here is derived from an EMBL/GenBank/DDBJ whole genome shotgun (WGS) entry which is preliminary data.</text>
</comment>
<dbReference type="AlphaFoldDB" id="A0A3S0GSX5"/>
<dbReference type="Proteomes" id="UP000267418">
    <property type="component" value="Unassembled WGS sequence"/>
</dbReference>
<keyword evidence="1" id="KW-0808">Transferase</keyword>
<dbReference type="GO" id="GO:0016740">
    <property type="term" value="F:transferase activity"/>
    <property type="evidence" value="ECO:0007669"/>
    <property type="project" value="UniProtKB-KW"/>
</dbReference>
<name>A0A3S0GSX5_9BURK</name>
<dbReference type="Pfam" id="PF06042">
    <property type="entry name" value="NTP_transf_6"/>
    <property type="match status" value="1"/>
</dbReference>
<dbReference type="OrthoDB" id="9805247at2"/>
<organism evidence="1 2">
    <name type="scientific">Variovorax gossypii</name>
    <dbReference type="NCBI Taxonomy" id="1679495"/>
    <lineage>
        <taxon>Bacteria</taxon>
        <taxon>Pseudomonadati</taxon>
        <taxon>Pseudomonadota</taxon>
        <taxon>Betaproteobacteria</taxon>
        <taxon>Burkholderiales</taxon>
        <taxon>Comamonadaceae</taxon>
        <taxon>Variovorax</taxon>
    </lineage>
</organism>
<dbReference type="EMBL" id="RXOE01000008">
    <property type="protein sequence ID" value="RTQ31875.1"/>
    <property type="molecule type" value="Genomic_DNA"/>
</dbReference>
<dbReference type="RefSeq" id="WP_126472904.1">
    <property type="nucleotide sequence ID" value="NZ_RXOE01000008.1"/>
</dbReference>
<reference evidence="1 2" key="1">
    <citation type="submission" date="2018-12" db="EMBL/GenBank/DDBJ databases">
        <title>The genome of Variovorax gossypii DSM 100435.</title>
        <authorList>
            <person name="Gao J."/>
            <person name="Sun J."/>
        </authorList>
    </citation>
    <scope>NUCLEOTIDE SEQUENCE [LARGE SCALE GENOMIC DNA]</scope>
    <source>
        <strain evidence="1 2">DSM 100435</strain>
    </source>
</reference>
<proteinExistence type="predicted"/>
<gene>
    <name evidence="1" type="ORF">EJP69_24875</name>
</gene>
<accession>A0A3S0GSX5</accession>
<evidence type="ECO:0000313" key="1">
    <source>
        <dbReference type="EMBL" id="RTQ31875.1"/>
    </source>
</evidence>
<dbReference type="PANTHER" id="PTHR39166">
    <property type="entry name" value="BLL1166 PROTEIN"/>
    <property type="match status" value="1"/>
</dbReference>